<evidence type="ECO:0000313" key="1">
    <source>
        <dbReference type="EMBL" id="KAK8192667.1"/>
    </source>
</evidence>
<name>A0ACC3S4B8_9PEZI</name>
<reference evidence="1" key="1">
    <citation type="submission" date="2024-02" db="EMBL/GenBank/DDBJ databases">
        <title>Metagenome Assembled Genome of Zalaria obscura JY119.</title>
        <authorList>
            <person name="Vighnesh L."/>
            <person name="Jagadeeshwari U."/>
            <person name="Venkata Ramana C."/>
            <person name="Sasikala C."/>
        </authorList>
    </citation>
    <scope>NUCLEOTIDE SEQUENCE</scope>
    <source>
        <strain evidence="1">JY119</strain>
    </source>
</reference>
<proteinExistence type="predicted"/>
<dbReference type="EMBL" id="JAMKPW020000044">
    <property type="protein sequence ID" value="KAK8192667.1"/>
    <property type="molecule type" value="Genomic_DNA"/>
</dbReference>
<accession>A0ACC3S4B8</accession>
<keyword evidence="2" id="KW-1185">Reference proteome</keyword>
<dbReference type="Proteomes" id="UP001320706">
    <property type="component" value="Unassembled WGS sequence"/>
</dbReference>
<evidence type="ECO:0000313" key="2">
    <source>
        <dbReference type="Proteomes" id="UP001320706"/>
    </source>
</evidence>
<gene>
    <name evidence="1" type="ORF">M8818_007839</name>
</gene>
<comment type="caution">
    <text evidence="1">The sequence shown here is derived from an EMBL/GenBank/DDBJ whole genome shotgun (WGS) entry which is preliminary data.</text>
</comment>
<organism evidence="1 2">
    <name type="scientific">Zalaria obscura</name>
    <dbReference type="NCBI Taxonomy" id="2024903"/>
    <lineage>
        <taxon>Eukaryota</taxon>
        <taxon>Fungi</taxon>
        <taxon>Dikarya</taxon>
        <taxon>Ascomycota</taxon>
        <taxon>Pezizomycotina</taxon>
        <taxon>Dothideomycetes</taxon>
        <taxon>Dothideomycetidae</taxon>
        <taxon>Dothideales</taxon>
        <taxon>Zalariaceae</taxon>
        <taxon>Zalaria</taxon>
    </lineage>
</organism>
<protein>
    <submittedName>
        <fullName evidence="1">Uncharacterized protein</fullName>
    </submittedName>
</protein>
<sequence>MSNTRTMQNHDLGALFTGRRQSHGGKPRPSHQRRKSATGQSMPVPESSGGASQAGGMADDEGEEGDNSANAEKADYTGEAATPTPSSQNTKSVARLTGNHPGGDQKMEIDQPAASAPNSETGDEDAALEAKMAELEARGWRPEEEQAVSVTDEDDYAGVDCISDSDDDDIRVRREEEDAMLGSQGFNAEEEDALVRRLSLSSTGSDLAPVLGIDDLLFTETPFFQAQFMADQLDATDLFGTATPRARNYDEDDHTTQRRVRFEDEVDHSDSESVDSEQAEDFFPDLFIQQDQLDPGFMQLIENDGDLYLEDDASDAGSVWDFEADEMRMMMDEDSDSHSSAGSSGYEYDFEADDGDTTDEEPMPPPPRVFKSATSTSPESASEKSTVPRSKIQPQKRTIISKRNFQPRMPKMGTFIIDPNKPVLTIDGTGKRARHILTNSPRTSVQLTPADESDGSNPFAQTSFFDLIGQEDAIVPQDAFMVAMEPNFSFSADENDDNAEEDDILGFLNFDENDDDDDDMPDESDCITSPSQNTPFPAVKSKNGGMDDLLAHFDRRRGIVGSFRRNQQFAKHVGSLPSHPELRASTSESNAIQTGRRAAGNTPITPLRRKKIGKDVGARNSPMSPVSKNSSAQRRKLPARGGFSGRR</sequence>